<feature type="non-terminal residue" evidence="1">
    <location>
        <position position="104"/>
    </location>
</feature>
<proteinExistence type="predicted"/>
<organism evidence="1 2">
    <name type="scientific">Taxus chinensis</name>
    <name type="common">Chinese yew</name>
    <name type="synonym">Taxus wallichiana var. chinensis</name>
    <dbReference type="NCBI Taxonomy" id="29808"/>
    <lineage>
        <taxon>Eukaryota</taxon>
        <taxon>Viridiplantae</taxon>
        <taxon>Streptophyta</taxon>
        <taxon>Embryophyta</taxon>
        <taxon>Tracheophyta</taxon>
        <taxon>Spermatophyta</taxon>
        <taxon>Pinopsida</taxon>
        <taxon>Pinidae</taxon>
        <taxon>Conifers II</taxon>
        <taxon>Cupressales</taxon>
        <taxon>Taxaceae</taxon>
        <taxon>Taxus</taxon>
    </lineage>
</organism>
<name>A0AA38H1V0_TAXCH</name>
<dbReference type="EMBL" id="JAHRHJ020000001">
    <property type="protein sequence ID" value="KAH9331945.1"/>
    <property type="molecule type" value="Genomic_DNA"/>
</dbReference>
<protein>
    <submittedName>
        <fullName evidence="1">Uncharacterized protein</fullName>
    </submittedName>
</protein>
<evidence type="ECO:0000313" key="1">
    <source>
        <dbReference type="EMBL" id="KAH9331945.1"/>
    </source>
</evidence>
<keyword evidence="2" id="KW-1185">Reference proteome</keyword>
<evidence type="ECO:0000313" key="2">
    <source>
        <dbReference type="Proteomes" id="UP000824469"/>
    </source>
</evidence>
<dbReference type="AlphaFoldDB" id="A0AA38H1V0"/>
<dbReference type="Proteomes" id="UP000824469">
    <property type="component" value="Unassembled WGS sequence"/>
</dbReference>
<reference evidence="1 2" key="1">
    <citation type="journal article" date="2021" name="Nat. Plants">
        <title>The Taxus genome provides insights into paclitaxel biosynthesis.</title>
        <authorList>
            <person name="Xiong X."/>
            <person name="Gou J."/>
            <person name="Liao Q."/>
            <person name="Li Y."/>
            <person name="Zhou Q."/>
            <person name="Bi G."/>
            <person name="Li C."/>
            <person name="Du R."/>
            <person name="Wang X."/>
            <person name="Sun T."/>
            <person name="Guo L."/>
            <person name="Liang H."/>
            <person name="Lu P."/>
            <person name="Wu Y."/>
            <person name="Zhang Z."/>
            <person name="Ro D.K."/>
            <person name="Shang Y."/>
            <person name="Huang S."/>
            <person name="Yan J."/>
        </authorList>
    </citation>
    <scope>NUCLEOTIDE SEQUENCE [LARGE SCALE GENOMIC DNA]</scope>
    <source>
        <strain evidence="1">Ta-2019</strain>
    </source>
</reference>
<feature type="non-terminal residue" evidence="1">
    <location>
        <position position="1"/>
    </location>
</feature>
<accession>A0AA38H1V0</accession>
<comment type="caution">
    <text evidence="1">The sequence shown here is derived from an EMBL/GenBank/DDBJ whole genome shotgun (WGS) entry which is preliminary data.</text>
</comment>
<gene>
    <name evidence="1" type="ORF">KI387_004053</name>
</gene>
<sequence>LELSKFEPMEFMYVELMELEELREHVMKIMKEDQALIKMSFEKKVKAIIFQEGYLVLKWDTDRENLGKHSKFDAIWSGPYMIMGCKGSSDFQLSKLDGKEFLIL</sequence>